<feature type="transmembrane region" description="Helical" evidence="2">
    <location>
        <begin position="262"/>
        <end position="279"/>
    </location>
</feature>
<keyword evidence="4" id="KW-1185">Reference proteome</keyword>
<name>A0A4S8N0Q6_9ACTN</name>
<keyword evidence="2" id="KW-0472">Membrane</keyword>
<dbReference type="AlphaFoldDB" id="A0A4S8N0Q6"/>
<dbReference type="OrthoDB" id="4350291at2"/>
<dbReference type="RefSeq" id="WP_136564003.1">
    <property type="nucleotide sequence ID" value="NZ_BAABLS010000006.1"/>
</dbReference>
<feature type="region of interest" description="Disordered" evidence="1">
    <location>
        <begin position="285"/>
        <end position="309"/>
    </location>
</feature>
<accession>A0A4S8N0Q6</accession>
<feature type="transmembrane region" description="Helical" evidence="2">
    <location>
        <begin position="182"/>
        <end position="201"/>
    </location>
</feature>
<comment type="caution">
    <text evidence="3">The sequence shown here is derived from an EMBL/GenBank/DDBJ whole genome shotgun (WGS) entry which is preliminary data.</text>
</comment>
<feature type="compositionally biased region" description="Basic residues" evidence="1">
    <location>
        <begin position="285"/>
        <end position="298"/>
    </location>
</feature>
<evidence type="ECO:0000313" key="4">
    <source>
        <dbReference type="Proteomes" id="UP000307087"/>
    </source>
</evidence>
<gene>
    <name evidence="3" type="ORF">E9934_16520</name>
</gene>
<dbReference type="Proteomes" id="UP000307087">
    <property type="component" value="Unassembled WGS sequence"/>
</dbReference>
<organism evidence="3 4">
    <name type="scientific">Nocardioides caeni</name>
    <dbReference type="NCBI Taxonomy" id="574700"/>
    <lineage>
        <taxon>Bacteria</taxon>
        <taxon>Bacillati</taxon>
        <taxon>Actinomycetota</taxon>
        <taxon>Actinomycetes</taxon>
        <taxon>Propionibacteriales</taxon>
        <taxon>Nocardioidaceae</taxon>
        <taxon>Nocardioides</taxon>
    </lineage>
</organism>
<evidence type="ECO:0000256" key="2">
    <source>
        <dbReference type="SAM" id="Phobius"/>
    </source>
</evidence>
<evidence type="ECO:0000313" key="3">
    <source>
        <dbReference type="EMBL" id="THV09343.1"/>
    </source>
</evidence>
<protein>
    <recommendedName>
        <fullName evidence="5">Integral membrane protein</fullName>
    </recommendedName>
</protein>
<sequence>MRNLTAFVLVVLATLLAPVALGSSWLTTRVDDRQEYVDTVAPLADDPDVRRVLADASASSAMAALEQYVPAALIPDALAELTRTAAREVVESPGFPDFWRQANEDLHRDVIGLLEDEDASVDGSLTVDASPLVAQVLLLVVEDFNLPATLVPEIQLEVPVVARAKVADAGPTYRTAHAVASWTPVVWAVLVALALLVATGWRGRLRTLGFGFVGVAAAAGLVLVLADPVQDRVVDGLATGQQELARVMLDALGASLPSYVRGFLWALPVGMVLIGLSLWPRRDRHQHHPHDHPAHHAHPAGWPPEHFQE</sequence>
<evidence type="ECO:0008006" key="5">
    <source>
        <dbReference type="Google" id="ProtNLM"/>
    </source>
</evidence>
<keyword evidence="2" id="KW-0812">Transmembrane</keyword>
<reference evidence="3 4" key="1">
    <citation type="journal article" date="2009" name="Int. J. Syst. Evol. Microbiol.">
        <title>Nocardioides caeni sp. nov., isolated from wastewater.</title>
        <authorList>
            <person name="Yoon J.H."/>
            <person name="Kang S.J."/>
            <person name="Park S."/>
            <person name="Kim W."/>
            <person name="Oh T.K."/>
        </authorList>
    </citation>
    <scope>NUCLEOTIDE SEQUENCE [LARGE SCALE GENOMIC DNA]</scope>
    <source>
        <strain evidence="3 4">DSM 23134</strain>
    </source>
</reference>
<proteinExistence type="predicted"/>
<feature type="transmembrane region" description="Helical" evidence="2">
    <location>
        <begin position="208"/>
        <end position="226"/>
    </location>
</feature>
<feature type="compositionally biased region" description="Low complexity" evidence="1">
    <location>
        <begin position="299"/>
        <end position="309"/>
    </location>
</feature>
<keyword evidence="2" id="KW-1133">Transmembrane helix</keyword>
<dbReference type="EMBL" id="STGW01000014">
    <property type="protein sequence ID" value="THV09343.1"/>
    <property type="molecule type" value="Genomic_DNA"/>
</dbReference>
<evidence type="ECO:0000256" key="1">
    <source>
        <dbReference type="SAM" id="MobiDB-lite"/>
    </source>
</evidence>